<reference evidence="9 10" key="1">
    <citation type="submission" date="2019-02" db="EMBL/GenBank/DDBJ databases">
        <title>Genome sequencing of the rare red list fungi Phellinidium pouzarii.</title>
        <authorList>
            <person name="Buettner E."/>
            <person name="Kellner H."/>
        </authorList>
    </citation>
    <scope>NUCLEOTIDE SEQUENCE [LARGE SCALE GENOMIC DNA]</scope>
    <source>
        <strain evidence="9 10">DSM 108285</strain>
    </source>
</reference>
<keyword evidence="6" id="KW-0408">Iron</keyword>
<sequence length="295" mass="33213">MGASMLLFNVLLAGLGIFLVKTLLTPKKTPAPLPPGPKPKPVIGNLLDLPPPNEQEWVHWGKHKALYGPISYLNVFGQKLVIVSDVRIAVELLEKRSAIHSDRPTMPFGGEMCGWENALSSQHYSDRFRVYRKNISQVMGTKAAVSRFYPHQDVEVRRFIFRILEDPEKLQQHIRTEAGAIILKISHGYTVEPREADPLVDLADEVLVQFSIAVIPGKWLIDVMPFLRYVPDWLPGTGFKRTAMRWKRSLTELAEKPHAFVKQQMASGTAIPSYTSSLLESGNLSAEDEFSVKWS</sequence>
<dbReference type="InterPro" id="IPR001128">
    <property type="entry name" value="Cyt_P450"/>
</dbReference>
<evidence type="ECO:0000313" key="10">
    <source>
        <dbReference type="Proteomes" id="UP000308199"/>
    </source>
</evidence>
<comment type="caution">
    <text evidence="9">The sequence shown here is derived from an EMBL/GenBank/DDBJ whole genome shotgun (WGS) entry which is preliminary data.</text>
</comment>
<evidence type="ECO:0000256" key="2">
    <source>
        <dbReference type="ARBA" id="ARBA00010617"/>
    </source>
</evidence>
<evidence type="ECO:0000256" key="3">
    <source>
        <dbReference type="ARBA" id="ARBA00022617"/>
    </source>
</evidence>
<dbReference type="Proteomes" id="UP000308199">
    <property type="component" value="Unassembled WGS sequence"/>
</dbReference>
<protein>
    <recommendedName>
        <fullName evidence="11">O-methylsterigmatocystin oxidoreductase</fullName>
    </recommendedName>
</protein>
<dbReference type="PANTHER" id="PTHR46300">
    <property type="entry name" value="P450, PUTATIVE (EUROFUNG)-RELATED-RELATED"/>
    <property type="match status" value="1"/>
</dbReference>
<dbReference type="InterPro" id="IPR050364">
    <property type="entry name" value="Cytochrome_P450_fung"/>
</dbReference>
<feature type="chain" id="PRO_5020820367" description="O-methylsterigmatocystin oxidoreductase" evidence="8">
    <location>
        <begin position="23"/>
        <end position="295"/>
    </location>
</feature>
<accession>A0A4V3X9J3</accession>
<keyword evidence="7" id="KW-0503">Monooxygenase</keyword>
<organism evidence="9 10">
    <name type="scientific">Phellinidium pouzarii</name>
    <dbReference type="NCBI Taxonomy" id="167371"/>
    <lineage>
        <taxon>Eukaryota</taxon>
        <taxon>Fungi</taxon>
        <taxon>Dikarya</taxon>
        <taxon>Basidiomycota</taxon>
        <taxon>Agaricomycotina</taxon>
        <taxon>Agaricomycetes</taxon>
        <taxon>Hymenochaetales</taxon>
        <taxon>Hymenochaetaceae</taxon>
        <taxon>Phellinidium</taxon>
    </lineage>
</organism>
<keyword evidence="10" id="KW-1185">Reference proteome</keyword>
<feature type="non-terminal residue" evidence="9">
    <location>
        <position position="295"/>
    </location>
</feature>
<evidence type="ECO:0000256" key="4">
    <source>
        <dbReference type="ARBA" id="ARBA00022723"/>
    </source>
</evidence>
<dbReference type="GO" id="GO:0004497">
    <property type="term" value="F:monooxygenase activity"/>
    <property type="evidence" value="ECO:0007669"/>
    <property type="project" value="UniProtKB-KW"/>
</dbReference>
<gene>
    <name evidence="9" type="ORF">EW145_g8146</name>
</gene>
<proteinExistence type="inferred from homology"/>
<evidence type="ECO:0000256" key="1">
    <source>
        <dbReference type="ARBA" id="ARBA00001971"/>
    </source>
</evidence>
<dbReference type="OrthoDB" id="2789670at2759"/>
<dbReference type="GO" id="GO:0020037">
    <property type="term" value="F:heme binding"/>
    <property type="evidence" value="ECO:0007669"/>
    <property type="project" value="InterPro"/>
</dbReference>
<dbReference type="InterPro" id="IPR036396">
    <property type="entry name" value="Cyt_P450_sf"/>
</dbReference>
<dbReference type="EMBL" id="SGPK01001109">
    <property type="protein sequence ID" value="THG94402.1"/>
    <property type="molecule type" value="Genomic_DNA"/>
</dbReference>
<keyword evidence="8" id="KW-0732">Signal</keyword>
<dbReference type="Pfam" id="PF00067">
    <property type="entry name" value="p450"/>
    <property type="match status" value="1"/>
</dbReference>
<dbReference type="Gene3D" id="1.10.630.10">
    <property type="entry name" value="Cytochrome P450"/>
    <property type="match status" value="1"/>
</dbReference>
<name>A0A4V3X9J3_9AGAM</name>
<evidence type="ECO:0000256" key="5">
    <source>
        <dbReference type="ARBA" id="ARBA00023002"/>
    </source>
</evidence>
<dbReference type="GO" id="GO:0005506">
    <property type="term" value="F:iron ion binding"/>
    <property type="evidence" value="ECO:0007669"/>
    <property type="project" value="InterPro"/>
</dbReference>
<evidence type="ECO:0000256" key="8">
    <source>
        <dbReference type="SAM" id="SignalP"/>
    </source>
</evidence>
<evidence type="ECO:0000256" key="7">
    <source>
        <dbReference type="ARBA" id="ARBA00023033"/>
    </source>
</evidence>
<dbReference type="PANTHER" id="PTHR46300:SF7">
    <property type="entry name" value="P450, PUTATIVE (EUROFUNG)-RELATED"/>
    <property type="match status" value="1"/>
</dbReference>
<feature type="signal peptide" evidence="8">
    <location>
        <begin position="1"/>
        <end position="22"/>
    </location>
</feature>
<comment type="cofactor">
    <cofactor evidence="1">
        <name>heme</name>
        <dbReference type="ChEBI" id="CHEBI:30413"/>
    </cofactor>
</comment>
<evidence type="ECO:0000256" key="6">
    <source>
        <dbReference type="ARBA" id="ARBA00023004"/>
    </source>
</evidence>
<comment type="similarity">
    <text evidence="2">Belongs to the cytochrome P450 family.</text>
</comment>
<evidence type="ECO:0008006" key="11">
    <source>
        <dbReference type="Google" id="ProtNLM"/>
    </source>
</evidence>
<dbReference type="GO" id="GO:0016705">
    <property type="term" value="F:oxidoreductase activity, acting on paired donors, with incorporation or reduction of molecular oxygen"/>
    <property type="evidence" value="ECO:0007669"/>
    <property type="project" value="InterPro"/>
</dbReference>
<keyword evidence="3" id="KW-0349">Heme</keyword>
<keyword evidence="4" id="KW-0479">Metal-binding</keyword>
<keyword evidence="5" id="KW-0560">Oxidoreductase</keyword>
<dbReference type="SUPFAM" id="SSF48264">
    <property type="entry name" value="Cytochrome P450"/>
    <property type="match status" value="1"/>
</dbReference>
<dbReference type="AlphaFoldDB" id="A0A4V3X9J3"/>
<evidence type="ECO:0000313" key="9">
    <source>
        <dbReference type="EMBL" id="THG94402.1"/>
    </source>
</evidence>